<protein>
    <recommendedName>
        <fullName evidence="3">CCHC-type domain-containing protein</fullName>
    </recommendedName>
</protein>
<dbReference type="Gene3D" id="4.10.60.10">
    <property type="entry name" value="Zinc finger, CCHC-type"/>
    <property type="match status" value="1"/>
</dbReference>
<gene>
    <name evidence="4" type="ORF">LVIROSA_LOCUS17633</name>
</gene>
<keyword evidence="1" id="KW-0479">Metal-binding</keyword>
<reference evidence="4 5" key="1">
    <citation type="submission" date="2022-01" db="EMBL/GenBank/DDBJ databases">
        <authorList>
            <person name="Xiong W."/>
            <person name="Schranz E."/>
        </authorList>
    </citation>
    <scope>NUCLEOTIDE SEQUENCE [LARGE SCALE GENOMIC DNA]</scope>
</reference>
<dbReference type="GO" id="GO:0003676">
    <property type="term" value="F:nucleic acid binding"/>
    <property type="evidence" value="ECO:0007669"/>
    <property type="project" value="InterPro"/>
</dbReference>
<evidence type="ECO:0000313" key="4">
    <source>
        <dbReference type="EMBL" id="CAH1430889.1"/>
    </source>
</evidence>
<dbReference type="Proteomes" id="UP001157418">
    <property type="component" value="Unassembled WGS sequence"/>
</dbReference>
<dbReference type="GO" id="GO:0008270">
    <property type="term" value="F:zinc ion binding"/>
    <property type="evidence" value="ECO:0007669"/>
    <property type="project" value="UniProtKB-KW"/>
</dbReference>
<name>A0AAU9MXW9_9ASTR</name>
<dbReference type="Pfam" id="PF00098">
    <property type="entry name" value="zf-CCHC"/>
    <property type="match status" value="2"/>
</dbReference>
<dbReference type="PROSITE" id="PS50158">
    <property type="entry name" value="ZF_CCHC"/>
    <property type="match status" value="2"/>
</dbReference>
<keyword evidence="5" id="KW-1185">Reference proteome</keyword>
<evidence type="ECO:0000256" key="1">
    <source>
        <dbReference type="PROSITE-ProRule" id="PRU00047"/>
    </source>
</evidence>
<dbReference type="InterPro" id="IPR001878">
    <property type="entry name" value="Znf_CCHC"/>
</dbReference>
<comment type="caution">
    <text evidence="4">The sequence shown here is derived from an EMBL/GenBank/DDBJ whole genome shotgun (WGS) entry which is preliminary data.</text>
</comment>
<organism evidence="4 5">
    <name type="scientific">Lactuca virosa</name>
    <dbReference type="NCBI Taxonomy" id="75947"/>
    <lineage>
        <taxon>Eukaryota</taxon>
        <taxon>Viridiplantae</taxon>
        <taxon>Streptophyta</taxon>
        <taxon>Embryophyta</taxon>
        <taxon>Tracheophyta</taxon>
        <taxon>Spermatophyta</taxon>
        <taxon>Magnoliopsida</taxon>
        <taxon>eudicotyledons</taxon>
        <taxon>Gunneridae</taxon>
        <taxon>Pentapetalae</taxon>
        <taxon>asterids</taxon>
        <taxon>campanulids</taxon>
        <taxon>Asterales</taxon>
        <taxon>Asteraceae</taxon>
        <taxon>Cichorioideae</taxon>
        <taxon>Cichorieae</taxon>
        <taxon>Lactucinae</taxon>
        <taxon>Lactuca</taxon>
    </lineage>
</organism>
<evidence type="ECO:0000259" key="3">
    <source>
        <dbReference type="PROSITE" id="PS50158"/>
    </source>
</evidence>
<dbReference type="EMBL" id="CAKMRJ010003334">
    <property type="protein sequence ID" value="CAH1430889.1"/>
    <property type="molecule type" value="Genomic_DNA"/>
</dbReference>
<evidence type="ECO:0000256" key="2">
    <source>
        <dbReference type="SAM" id="MobiDB-lite"/>
    </source>
</evidence>
<evidence type="ECO:0000313" key="5">
    <source>
        <dbReference type="Proteomes" id="UP001157418"/>
    </source>
</evidence>
<accession>A0AAU9MXW9</accession>
<sequence length="121" mass="13038">MQLREQRTAPTKSQPAPKRSKTTDSRIGSQQSRTCGKCGKGHSRVCRAGSGCHKCGKEGHYAKDCRQPVPVSSMRLCYHCDQVGHLKANCLLLDAKPAQTSAPATLRIADGRPAKAEPPKA</sequence>
<proteinExistence type="predicted"/>
<feature type="domain" description="CCHC-type" evidence="3">
    <location>
        <begin position="77"/>
        <end position="90"/>
    </location>
</feature>
<keyword evidence="1" id="KW-0863">Zinc-finger</keyword>
<dbReference type="SUPFAM" id="SSF57756">
    <property type="entry name" value="Retrovirus zinc finger-like domains"/>
    <property type="match status" value="1"/>
</dbReference>
<dbReference type="AlphaFoldDB" id="A0AAU9MXW9"/>
<dbReference type="InterPro" id="IPR036875">
    <property type="entry name" value="Znf_CCHC_sf"/>
</dbReference>
<feature type="domain" description="CCHC-type" evidence="3">
    <location>
        <begin position="52"/>
        <end position="67"/>
    </location>
</feature>
<feature type="region of interest" description="Disordered" evidence="2">
    <location>
        <begin position="1"/>
        <end position="34"/>
    </location>
</feature>
<feature type="compositionally biased region" description="Polar residues" evidence="2">
    <location>
        <begin position="25"/>
        <end position="34"/>
    </location>
</feature>
<dbReference type="SMART" id="SM00343">
    <property type="entry name" value="ZnF_C2HC"/>
    <property type="match status" value="2"/>
</dbReference>
<keyword evidence="1" id="KW-0862">Zinc</keyword>